<name>A0ABU1SF39_9MICO</name>
<dbReference type="PANTHER" id="PTHR34580">
    <property type="match status" value="1"/>
</dbReference>
<dbReference type="InterPro" id="IPR057727">
    <property type="entry name" value="WCX_dom"/>
</dbReference>
<feature type="domain" description="WYL" evidence="1">
    <location>
        <begin position="155"/>
        <end position="219"/>
    </location>
</feature>
<feature type="domain" description="PafC HTH" evidence="2">
    <location>
        <begin position="11"/>
        <end position="134"/>
    </location>
</feature>
<proteinExistence type="predicted"/>
<dbReference type="Pfam" id="PF13280">
    <property type="entry name" value="WYL"/>
    <property type="match status" value="1"/>
</dbReference>
<dbReference type="InterPro" id="IPR051534">
    <property type="entry name" value="CBASS_pafABC_assoc_protein"/>
</dbReference>
<accession>A0ABU1SF39</accession>
<dbReference type="InterPro" id="IPR026881">
    <property type="entry name" value="WYL_dom"/>
</dbReference>
<dbReference type="Pfam" id="PF25583">
    <property type="entry name" value="WCX"/>
    <property type="match status" value="1"/>
</dbReference>
<dbReference type="InterPro" id="IPR028349">
    <property type="entry name" value="PafC-like"/>
</dbReference>
<evidence type="ECO:0000259" key="3">
    <source>
        <dbReference type="Pfam" id="PF25583"/>
    </source>
</evidence>
<evidence type="ECO:0000313" key="5">
    <source>
        <dbReference type="Proteomes" id="UP001259347"/>
    </source>
</evidence>
<protein>
    <submittedName>
        <fullName evidence="4">Proteasome accessory factor C</fullName>
    </submittedName>
</protein>
<gene>
    <name evidence="4" type="ORF">J2Y69_002829</name>
</gene>
<dbReference type="RefSeq" id="WP_310021804.1">
    <property type="nucleotide sequence ID" value="NZ_JAVDUM010000013.1"/>
</dbReference>
<reference evidence="4 5" key="1">
    <citation type="submission" date="2023-07" db="EMBL/GenBank/DDBJ databases">
        <title>Sorghum-associated microbial communities from plants grown in Nebraska, USA.</title>
        <authorList>
            <person name="Schachtman D."/>
        </authorList>
    </citation>
    <scope>NUCLEOTIDE SEQUENCE [LARGE SCALE GENOMIC DNA]</scope>
    <source>
        <strain evidence="4 5">2980</strain>
    </source>
</reference>
<dbReference type="Proteomes" id="UP001259347">
    <property type="component" value="Unassembled WGS sequence"/>
</dbReference>
<sequence length="329" mass="35376">MTARKPLLTSDRVRAYLTLVPYLLERGEVSLVEAAADFDVPVATMRSMVEKLTLIGLPGDDGYWQQHQELFDINWDLLDEQGIIEITNDVGLRRAPRLTAREAAALLAGLQLTAAVPAVAESGVISGLIAKLSRGAAGLPADVIVAPGPVDEVRTLVGQALQSGVAISFTYRAPDASPTTRTVDPVKVLITNGQWYLQGWCHLRKAMRTFHLDRVSDPRLTDIPIEHGEDPVPELFAIGAEDGEATVRLPEGNAPLMSDYLDRAANVASAAGVVTARLRIGDPLTLKRLAGRFGGRLEVIEPRAARAATHDWAAAGLALYNGDVEPSTR</sequence>
<organism evidence="4 5">
    <name type="scientific">Microbacterium resistens</name>
    <dbReference type="NCBI Taxonomy" id="156977"/>
    <lineage>
        <taxon>Bacteria</taxon>
        <taxon>Bacillati</taxon>
        <taxon>Actinomycetota</taxon>
        <taxon>Actinomycetes</taxon>
        <taxon>Micrococcales</taxon>
        <taxon>Microbacteriaceae</taxon>
        <taxon>Microbacterium</taxon>
    </lineage>
</organism>
<dbReference type="PANTHER" id="PTHR34580:SF1">
    <property type="entry name" value="PROTEIN PAFC"/>
    <property type="match status" value="1"/>
</dbReference>
<dbReference type="PIRSF" id="PIRSF016838">
    <property type="entry name" value="PafC"/>
    <property type="match status" value="1"/>
</dbReference>
<dbReference type="GO" id="GO:0000502">
    <property type="term" value="C:proteasome complex"/>
    <property type="evidence" value="ECO:0007669"/>
    <property type="project" value="UniProtKB-KW"/>
</dbReference>
<dbReference type="InterPro" id="IPR043839">
    <property type="entry name" value="PafC_HTH"/>
</dbReference>
<evidence type="ECO:0000259" key="2">
    <source>
        <dbReference type="Pfam" id="PF19187"/>
    </source>
</evidence>
<dbReference type="EMBL" id="JAVDUM010000013">
    <property type="protein sequence ID" value="MDR6868215.1"/>
    <property type="molecule type" value="Genomic_DNA"/>
</dbReference>
<feature type="domain" description="WCX" evidence="3">
    <location>
        <begin position="243"/>
        <end position="314"/>
    </location>
</feature>
<evidence type="ECO:0000313" key="4">
    <source>
        <dbReference type="EMBL" id="MDR6868215.1"/>
    </source>
</evidence>
<dbReference type="Pfam" id="PF19187">
    <property type="entry name" value="HTH_PafC"/>
    <property type="match status" value="1"/>
</dbReference>
<evidence type="ECO:0000259" key="1">
    <source>
        <dbReference type="Pfam" id="PF13280"/>
    </source>
</evidence>
<dbReference type="PROSITE" id="PS52050">
    <property type="entry name" value="WYL"/>
    <property type="match status" value="1"/>
</dbReference>
<keyword evidence="4" id="KW-0647">Proteasome</keyword>
<keyword evidence="5" id="KW-1185">Reference proteome</keyword>
<comment type="caution">
    <text evidence="4">The sequence shown here is derived from an EMBL/GenBank/DDBJ whole genome shotgun (WGS) entry which is preliminary data.</text>
</comment>